<dbReference type="SUPFAM" id="SSF52200">
    <property type="entry name" value="Toll/Interleukin receptor TIR domain"/>
    <property type="match status" value="1"/>
</dbReference>
<name>A0A8S2WIQ1_9BILA</name>
<dbReference type="Proteomes" id="UP000682733">
    <property type="component" value="Unassembled WGS sequence"/>
</dbReference>
<dbReference type="AlphaFoldDB" id="A0A8S2WIQ1"/>
<dbReference type="PANTHER" id="PTHR46270">
    <property type="entry name" value="ARMADILLO-TYPE FOLD-RELATED"/>
    <property type="match status" value="1"/>
</dbReference>
<proteinExistence type="predicted"/>
<feature type="domain" description="TIR" evidence="1">
    <location>
        <begin position="3"/>
        <end position="82"/>
    </location>
</feature>
<reference evidence="3" key="1">
    <citation type="submission" date="2021-02" db="EMBL/GenBank/DDBJ databases">
        <authorList>
            <person name="Nowell W R."/>
        </authorList>
    </citation>
    <scope>NUCLEOTIDE SEQUENCE</scope>
</reference>
<dbReference type="EMBL" id="CAJNOK010057278">
    <property type="protein sequence ID" value="CAF1625678.1"/>
    <property type="molecule type" value="Genomic_DNA"/>
</dbReference>
<comment type="caution">
    <text evidence="3">The sequence shown here is derived from an EMBL/GenBank/DDBJ whole genome shotgun (WGS) entry which is preliminary data.</text>
</comment>
<evidence type="ECO:0000313" key="2">
    <source>
        <dbReference type="EMBL" id="CAF1625678.1"/>
    </source>
</evidence>
<dbReference type="Proteomes" id="UP000677228">
    <property type="component" value="Unassembled WGS sequence"/>
</dbReference>
<dbReference type="EMBL" id="CAJOBA010082502">
    <property type="protein sequence ID" value="CAF4448346.1"/>
    <property type="molecule type" value="Genomic_DNA"/>
</dbReference>
<dbReference type="InterPro" id="IPR035897">
    <property type="entry name" value="Toll_tir_struct_dom_sf"/>
</dbReference>
<evidence type="ECO:0000259" key="1">
    <source>
        <dbReference type="Pfam" id="PF13676"/>
    </source>
</evidence>
<sequence>MEIIGKAVENSEFVFICMSDAYKNSKACHSEAAYAKKLNKRLIPLRMVAKYDPDSWLGFLTTELYYIDFGKYTFDEAYKKLLKEIKHHHAEYLPNYPYKNISLQQWTEHDVLDFLKDQDLEMMTPICQTMDGAALNYLYKMNLTNVNETYELAKLELKERENRALAMATYTLFMSKLEKYAYSVQVVSRLCVIN</sequence>
<evidence type="ECO:0000313" key="3">
    <source>
        <dbReference type="EMBL" id="CAF4448346.1"/>
    </source>
</evidence>
<protein>
    <recommendedName>
        <fullName evidence="1">TIR domain-containing protein</fullName>
    </recommendedName>
</protein>
<dbReference type="InterPro" id="IPR000157">
    <property type="entry name" value="TIR_dom"/>
</dbReference>
<accession>A0A8S2WIQ1</accession>
<evidence type="ECO:0000313" key="4">
    <source>
        <dbReference type="Proteomes" id="UP000682733"/>
    </source>
</evidence>
<dbReference type="InterPro" id="IPR013761">
    <property type="entry name" value="SAM/pointed_sf"/>
</dbReference>
<gene>
    <name evidence="2" type="ORF">OVA965_LOCUS43439</name>
    <name evidence="3" type="ORF">TMI583_LOCUS45709</name>
</gene>
<dbReference type="Gene3D" id="3.40.50.10140">
    <property type="entry name" value="Toll/interleukin-1 receptor homology (TIR) domain"/>
    <property type="match status" value="1"/>
</dbReference>
<dbReference type="PANTHER" id="PTHR46270:SF2">
    <property type="entry name" value="TIR DOMAIN-CONTAINING PROTEIN"/>
    <property type="match status" value="1"/>
</dbReference>
<dbReference type="GO" id="GO:0007165">
    <property type="term" value="P:signal transduction"/>
    <property type="evidence" value="ECO:0007669"/>
    <property type="project" value="InterPro"/>
</dbReference>
<organism evidence="3 4">
    <name type="scientific">Didymodactylos carnosus</name>
    <dbReference type="NCBI Taxonomy" id="1234261"/>
    <lineage>
        <taxon>Eukaryota</taxon>
        <taxon>Metazoa</taxon>
        <taxon>Spiralia</taxon>
        <taxon>Gnathifera</taxon>
        <taxon>Rotifera</taxon>
        <taxon>Eurotatoria</taxon>
        <taxon>Bdelloidea</taxon>
        <taxon>Philodinida</taxon>
        <taxon>Philodinidae</taxon>
        <taxon>Didymodactylos</taxon>
    </lineage>
</organism>
<dbReference type="SUPFAM" id="SSF47769">
    <property type="entry name" value="SAM/Pointed domain"/>
    <property type="match status" value="1"/>
</dbReference>
<dbReference type="Pfam" id="PF13676">
    <property type="entry name" value="TIR_2"/>
    <property type="match status" value="1"/>
</dbReference>